<sequence>MGFVVIEDYPGFFDEWFGKFYQEYPGRYDDWQELLEALVSVFGFGHEWKYPGGITLLIRKTVDLEHRCSWDDAENIVAEKIIEL</sequence>
<dbReference type="Proteomes" id="UP000196475">
    <property type="component" value="Unassembled WGS sequence"/>
</dbReference>
<dbReference type="AlphaFoldDB" id="A0A1Y3PWW7"/>
<reference evidence="2" key="1">
    <citation type="submission" date="2016-06" db="EMBL/GenBank/DDBJ databases">
        <authorList>
            <person name="Nascimento L."/>
            <person name="Pereira R.V."/>
            <person name="Martins L.F."/>
            <person name="Quaggio R.B."/>
            <person name="Silva A.M."/>
            <person name="Setubal J.C."/>
        </authorList>
    </citation>
    <scope>NUCLEOTIDE SEQUENCE [LARGE SCALE GENOMIC DNA]</scope>
</reference>
<dbReference type="EMBL" id="LZRT01000011">
    <property type="protein sequence ID" value="OUM90646.1"/>
    <property type="molecule type" value="Genomic_DNA"/>
</dbReference>
<name>A0A1Y3PWW7_9BACI</name>
<evidence type="ECO:0000313" key="2">
    <source>
        <dbReference type="Proteomes" id="UP000196475"/>
    </source>
</evidence>
<organism evidence="1 2">
    <name type="scientific">Bacillus thermozeamaize</name>
    <dbReference type="NCBI Taxonomy" id="230954"/>
    <lineage>
        <taxon>Bacteria</taxon>
        <taxon>Bacillati</taxon>
        <taxon>Bacillota</taxon>
        <taxon>Bacilli</taxon>
        <taxon>Bacillales</taxon>
        <taxon>Bacillaceae</taxon>
        <taxon>Bacillus</taxon>
    </lineage>
</organism>
<evidence type="ECO:0000313" key="1">
    <source>
        <dbReference type="EMBL" id="OUM90646.1"/>
    </source>
</evidence>
<protein>
    <recommendedName>
        <fullName evidence="3">Barstar (barnase inhibitor) domain-containing protein</fullName>
    </recommendedName>
</protein>
<evidence type="ECO:0008006" key="3">
    <source>
        <dbReference type="Google" id="ProtNLM"/>
    </source>
</evidence>
<gene>
    <name evidence="1" type="ORF">BAA01_02155</name>
</gene>
<accession>A0A1Y3PWW7</accession>
<comment type="caution">
    <text evidence="1">The sequence shown here is derived from an EMBL/GenBank/DDBJ whole genome shotgun (WGS) entry which is preliminary data.</text>
</comment>
<proteinExistence type="predicted"/>